<dbReference type="PROSITE" id="PS50189">
    <property type="entry name" value="NTR"/>
    <property type="match status" value="1"/>
</dbReference>
<feature type="signal peptide" evidence="2">
    <location>
        <begin position="1"/>
        <end position="17"/>
    </location>
</feature>
<dbReference type="InterPro" id="IPR008993">
    <property type="entry name" value="TIMP-like_OB-fold"/>
</dbReference>
<keyword evidence="4" id="KW-1185">Reference proteome</keyword>
<name>A0AAF3EX14_9BILA</name>
<protein>
    <recommendedName>
        <fullName evidence="3">NTR domain-containing protein</fullName>
    </recommendedName>
</protein>
<dbReference type="InterPro" id="IPR001134">
    <property type="entry name" value="Netrin_domain"/>
</dbReference>
<dbReference type="AlphaFoldDB" id="A0AAF3EX14"/>
<evidence type="ECO:0000256" key="2">
    <source>
        <dbReference type="SAM" id="SignalP"/>
    </source>
</evidence>
<evidence type="ECO:0000313" key="5">
    <source>
        <dbReference type="WBParaSite" id="MBELARI_LOCUS18756"/>
    </source>
</evidence>
<evidence type="ECO:0000256" key="1">
    <source>
        <dbReference type="ARBA" id="ARBA00023157"/>
    </source>
</evidence>
<feature type="domain" description="NTR" evidence="3">
    <location>
        <begin position="29"/>
        <end position="149"/>
    </location>
</feature>
<accession>A0AAF3EX14</accession>
<keyword evidence="1" id="KW-1015">Disulfide bond</keyword>
<proteinExistence type="predicted"/>
<dbReference type="Proteomes" id="UP000887575">
    <property type="component" value="Unassembled WGS sequence"/>
</dbReference>
<sequence>MTTHLYILVLFARFLWATSNVPSPVGGTCNCPMVPTDFIQRACALNWISQAQVVSSKTVGQSKTYTLKHLHVFKGDKSLPTQLLVENTGTDKSCTLSLANKGTYLLGGLLSNGTQPQLTTSSCLSLAGLSPVWSKVPAAEKKQLNSLKCPSVPPK</sequence>
<evidence type="ECO:0000313" key="4">
    <source>
        <dbReference type="Proteomes" id="UP000887575"/>
    </source>
</evidence>
<feature type="chain" id="PRO_5042014607" description="NTR domain-containing protein" evidence="2">
    <location>
        <begin position="18"/>
        <end position="155"/>
    </location>
</feature>
<evidence type="ECO:0000259" key="3">
    <source>
        <dbReference type="PROSITE" id="PS50189"/>
    </source>
</evidence>
<dbReference type="Gene3D" id="2.40.50.120">
    <property type="match status" value="1"/>
</dbReference>
<dbReference type="SUPFAM" id="SSF50242">
    <property type="entry name" value="TIMP-like"/>
    <property type="match status" value="1"/>
</dbReference>
<dbReference type="WBParaSite" id="MBELARI_LOCUS18756">
    <property type="protein sequence ID" value="MBELARI_LOCUS18756"/>
    <property type="gene ID" value="MBELARI_LOCUS18756"/>
</dbReference>
<organism evidence="4 5">
    <name type="scientific">Mesorhabditis belari</name>
    <dbReference type="NCBI Taxonomy" id="2138241"/>
    <lineage>
        <taxon>Eukaryota</taxon>
        <taxon>Metazoa</taxon>
        <taxon>Ecdysozoa</taxon>
        <taxon>Nematoda</taxon>
        <taxon>Chromadorea</taxon>
        <taxon>Rhabditida</taxon>
        <taxon>Rhabditina</taxon>
        <taxon>Rhabditomorpha</taxon>
        <taxon>Rhabditoidea</taxon>
        <taxon>Rhabditidae</taxon>
        <taxon>Mesorhabditinae</taxon>
        <taxon>Mesorhabditis</taxon>
    </lineage>
</organism>
<reference evidence="5" key="1">
    <citation type="submission" date="2024-02" db="UniProtKB">
        <authorList>
            <consortium name="WormBaseParasite"/>
        </authorList>
    </citation>
    <scope>IDENTIFICATION</scope>
</reference>
<keyword evidence="2" id="KW-0732">Signal</keyword>